<keyword evidence="2" id="KW-1185">Reference proteome</keyword>
<dbReference type="REBASE" id="330792">
    <property type="entry name" value="M.GurRDndEP"/>
</dbReference>
<dbReference type="RefSeq" id="WP_011939342.1">
    <property type="nucleotide sequence ID" value="NC_009483.1"/>
</dbReference>
<dbReference type="OrthoDB" id="512647at2"/>
<organism evidence="1 2">
    <name type="scientific">Geotalea uraniireducens (strain Rf4)</name>
    <name type="common">Geobacter uraniireducens</name>
    <dbReference type="NCBI Taxonomy" id="351605"/>
    <lineage>
        <taxon>Bacteria</taxon>
        <taxon>Pseudomonadati</taxon>
        <taxon>Thermodesulfobacteriota</taxon>
        <taxon>Desulfuromonadia</taxon>
        <taxon>Geobacterales</taxon>
        <taxon>Geobacteraceae</taxon>
        <taxon>Geotalea</taxon>
    </lineage>
</organism>
<dbReference type="STRING" id="351605.Gura_2476"/>
<protein>
    <recommendedName>
        <fullName evidence="3">DNA sulfur modification protein DndE</fullName>
    </recommendedName>
</protein>
<accession>A5G4D6</accession>
<dbReference type="Gene3D" id="1.10.1220.160">
    <property type="entry name" value="DNA sulphur modification protein DndE"/>
    <property type="match status" value="1"/>
</dbReference>
<dbReference type="KEGG" id="gur:Gura_2476"/>
<dbReference type="NCBIfam" id="TIGR03184">
    <property type="entry name" value="DNA_S_dndE"/>
    <property type="match status" value="1"/>
</dbReference>
<reference evidence="1 2" key="1">
    <citation type="submission" date="2007-05" db="EMBL/GenBank/DDBJ databases">
        <title>Complete sequence of Geobacter uraniireducens Rf4.</title>
        <authorList>
            <consortium name="US DOE Joint Genome Institute"/>
            <person name="Copeland A."/>
            <person name="Lucas S."/>
            <person name="Lapidus A."/>
            <person name="Barry K."/>
            <person name="Detter J.C."/>
            <person name="Glavina del Rio T."/>
            <person name="Hammon N."/>
            <person name="Israni S."/>
            <person name="Dalin E."/>
            <person name="Tice H."/>
            <person name="Pitluck S."/>
            <person name="Chertkov O."/>
            <person name="Brettin T."/>
            <person name="Bruce D."/>
            <person name="Han C."/>
            <person name="Schmutz J."/>
            <person name="Larimer F."/>
            <person name="Land M."/>
            <person name="Hauser L."/>
            <person name="Kyrpides N."/>
            <person name="Mikhailova N."/>
            <person name="Shelobolina E."/>
            <person name="Aklujkar M."/>
            <person name="Lovley D."/>
            <person name="Richardson P."/>
        </authorList>
    </citation>
    <scope>NUCLEOTIDE SEQUENCE [LARGE SCALE GENOMIC DNA]</scope>
    <source>
        <strain evidence="2">ATCC BAA-1134 / JCM 13001 / Rf4</strain>
    </source>
</reference>
<dbReference type="Proteomes" id="UP000006695">
    <property type="component" value="Chromosome"/>
</dbReference>
<dbReference type="InterPro" id="IPR014969">
    <property type="entry name" value="DNA_S_DndE"/>
</dbReference>
<dbReference type="InterPro" id="IPR038472">
    <property type="entry name" value="DndE_sf"/>
</dbReference>
<dbReference type="AlphaFoldDB" id="A5G4D6"/>
<dbReference type="EMBL" id="CP000698">
    <property type="protein sequence ID" value="ABQ26654.1"/>
    <property type="molecule type" value="Genomic_DNA"/>
</dbReference>
<evidence type="ECO:0000313" key="1">
    <source>
        <dbReference type="EMBL" id="ABQ26654.1"/>
    </source>
</evidence>
<dbReference type="Pfam" id="PF08870">
    <property type="entry name" value="DndE"/>
    <property type="match status" value="1"/>
</dbReference>
<sequence length="132" mass="15373">MRPPVEHVRVSTKGKEILIKIKRRTGLEHWNEVCRVALCHSLSNPTSPPKLERVSDSTIDIEWKTFAGQYQKEFAAMIMLRSKQHGININDREEIAQYFRSHLERGIVSLQTSKDVSSLFHYSQHFELKDNP</sequence>
<evidence type="ECO:0008006" key="3">
    <source>
        <dbReference type="Google" id="ProtNLM"/>
    </source>
</evidence>
<proteinExistence type="predicted"/>
<gene>
    <name evidence="1" type="ordered locus">Gura_2476</name>
</gene>
<evidence type="ECO:0000313" key="2">
    <source>
        <dbReference type="Proteomes" id="UP000006695"/>
    </source>
</evidence>
<dbReference type="HOGENOM" id="CLU_162722_0_0_7"/>
<name>A5G4D6_GEOUR</name>